<organism evidence="1 2">
    <name type="scientific">Spirosoma fluviale</name>
    <dbReference type="NCBI Taxonomy" id="1597977"/>
    <lineage>
        <taxon>Bacteria</taxon>
        <taxon>Pseudomonadati</taxon>
        <taxon>Bacteroidota</taxon>
        <taxon>Cytophagia</taxon>
        <taxon>Cytophagales</taxon>
        <taxon>Cytophagaceae</taxon>
        <taxon>Spirosoma</taxon>
    </lineage>
</organism>
<name>A0A286FCK3_9BACT</name>
<keyword evidence="2" id="KW-1185">Reference proteome</keyword>
<evidence type="ECO:0000313" key="1">
    <source>
        <dbReference type="EMBL" id="SOD80965.1"/>
    </source>
</evidence>
<evidence type="ECO:0000313" key="2">
    <source>
        <dbReference type="Proteomes" id="UP000219452"/>
    </source>
</evidence>
<dbReference type="EMBL" id="OCNH01000001">
    <property type="protein sequence ID" value="SOD80965.1"/>
    <property type="molecule type" value="Genomic_DNA"/>
</dbReference>
<sequence>MGIKRPPVTEGPNVKITIDSLSSEIKHPIFCFRYLTKGYDLDECDKDEIVAFTKQLHKLSQLTWDDIRGSGRHAMGTEKINRGSVKGKIHQVVTDDVKFFLAWRFLGKKPFLGYKKGIVFHILWIDNKFSLYNH</sequence>
<gene>
    <name evidence="1" type="ORF">SAMN06269250_1627</name>
</gene>
<dbReference type="AlphaFoldDB" id="A0A286FCK3"/>
<accession>A0A286FCK3</accession>
<proteinExistence type="predicted"/>
<protein>
    <submittedName>
        <fullName evidence="1">Uncharacterized protein</fullName>
    </submittedName>
</protein>
<dbReference type="RefSeq" id="WP_097125245.1">
    <property type="nucleotide sequence ID" value="NZ_OCNH01000001.1"/>
</dbReference>
<dbReference type="Proteomes" id="UP000219452">
    <property type="component" value="Unassembled WGS sequence"/>
</dbReference>
<reference evidence="2" key="1">
    <citation type="submission" date="2017-09" db="EMBL/GenBank/DDBJ databases">
        <authorList>
            <person name="Varghese N."/>
            <person name="Submissions S."/>
        </authorList>
    </citation>
    <scope>NUCLEOTIDE SEQUENCE [LARGE SCALE GENOMIC DNA]</scope>
    <source>
        <strain evidence="2">DSM 29961</strain>
    </source>
</reference>
<dbReference type="OrthoDB" id="960778at2"/>